<evidence type="ECO:0000259" key="5">
    <source>
        <dbReference type="PROSITE" id="PS51525"/>
    </source>
</evidence>
<reference evidence="6 7" key="1">
    <citation type="submission" date="2011-02" db="EMBL/GenBank/DDBJ databases">
        <title>The Genome Sequence of Sphaeroforma arctica JP610.</title>
        <authorList>
            <consortium name="The Broad Institute Genome Sequencing Platform"/>
            <person name="Russ C."/>
            <person name="Cuomo C."/>
            <person name="Young S.K."/>
            <person name="Zeng Q."/>
            <person name="Gargeya S."/>
            <person name="Alvarado L."/>
            <person name="Berlin A."/>
            <person name="Chapman S.B."/>
            <person name="Chen Z."/>
            <person name="Freedman E."/>
            <person name="Gellesch M."/>
            <person name="Goldberg J."/>
            <person name="Griggs A."/>
            <person name="Gujja S."/>
            <person name="Heilman E."/>
            <person name="Heiman D."/>
            <person name="Howarth C."/>
            <person name="Mehta T."/>
            <person name="Neiman D."/>
            <person name="Pearson M."/>
            <person name="Roberts A."/>
            <person name="Saif S."/>
            <person name="Shea T."/>
            <person name="Shenoy N."/>
            <person name="Sisk P."/>
            <person name="Stolte C."/>
            <person name="Sykes S."/>
            <person name="White J."/>
            <person name="Yandava C."/>
            <person name="Burger G."/>
            <person name="Gray M.W."/>
            <person name="Holland P.W.H."/>
            <person name="King N."/>
            <person name="Lang F.B.F."/>
            <person name="Roger A.J."/>
            <person name="Ruiz-Trillo I."/>
            <person name="Haas B."/>
            <person name="Nusbaum C."/>
            <person name="Birren B."/>
        </authorList>
    </citation>
    <scope>NUCLEOTIDE SEQUENCE [LARGE SCALE GENOMIC DNA]</scope>
    <source>
        <strain evidence="6 7">JP610</strain>
    </source>
</reference>
<feature type="domain" description="Bromo" evidence="4">
    <location>
        <begin position="285"/>
        <end position="357"/>
    </location>
</feature>
<dbReference type="RefSeq" id="XP_014157144.1">
    <property type="nucleotide sequence ID" value="XM_014301669.1"/>
</dbReference>
<dbReference type="EMBL" id="KQ241851">
    <property type="protein sequence ID" value="KNC83242.1"/>
    <property type="molecule type" value="Genomic_DNA"/>
</dbReference>
<sequence>MARQKVEEQEQQDAECKETTTADSSDNAEEQEQEKTEQAPTSPNEKAFGSEAVPKRDSSVSPKEEEKVVAHEEERETKEREAAENDRESKAEAERLRIAETEHEAEAESEMIHKAAEKDREVREQQEADEKERAERDAEEAEVREREKEIKRAAEEEALEREAEEKRLAQAENDKRTREQKEREAEEKRLAQAEKDKRKRKQKEREEEERAEKAKKERERKEREEAKKEREDKERAEKSKREDREKAKAAASTSKTGGVKAGAHETTNQLLYVEVTVLPTMMKHKACINAWPFAEPVDYKGLGLSDYPTIVKNPMDLGTIRKRLISKSYTCVQECIADIKQVFINCRLYNPPGTDVFVMCGQVEKIFNQKIVKMPPRETVLSREDEALMRNPSHKGPAKSKVGQKRPAKFSAGGPAKKVPTPYRPPNVQMKFCSQLLDEMLSAKHIKYAWIFYTPVDPVALSLPDYFDKIKVPMDLSLVKRNLYSGEYETPDEFAKDVRLMFNNCYTYNDANSEVFLYGQKLNEVFEARYAFLPNKGATSFTYPTSSTAPKSTSKKSSTSASDTKQSKPSSRAPSRSAQNTATASSAPPPKAAKTDPPAKKRKPAAPAASSSTAAASRKRPAQTQREPASRKAAKRDKSATPPPPQQPAETPLEERELSYEEKKRLSNSINQLPPEKIQGILEIIARDVSMQNFGGDEIEIDIDSLSTITLRCLDKFVTDTLEAVKAKARQTPVANPQARAHPEHHTSRPPPKNSKPQGNNSRSASAGSANNADKGGQAHRAAPVHNSNANARKRPAASQQQHRHRQGASSSSDSSSDSGSSSSDSDSDFEG</sequence>
<dbReference type="Pfam" id="PF17035">
    <property type="entry name" value="BET"/>
    <property type="match status" value="1"/>
</dbReference>
<dbReference type="SUPFAM" id="SSF47370">
    <property type="entry name" value="Bromodomain"/>
    <property type="match status" value="2"/>
</dbReference>
<dbReference type="InterPro" id="IPR018359">
    <property type="entry name" value="Bromodomain_CS"/>
</dbReference>
<dbReference type="PANTHER" id="PTHR22880:SF225">
    <property type="entry name" value="BROMODOMAIN-CONTAINING PROTEIN BET-1-RELATED"/>
    <property type="match status" value="1"/>
</dbReference>
<evidence type="ECO:0000313" key="6">
    <source>
        <dbReference type="EMBL" id="KNC83242.1"/>
    </source>
</evidence>
<dbReference type="InterPro" id="IPR027353">
    <property type="entry name" value="NET_dom"/>
</dbReference>
<evidence type="ECO:0000256" key="3">
    <source>
        <dbReference type="SAM" id="MobiDB-lite"/>
    </source>
</evidence>
<evidence type="ECO:0000256" key="1">
    <source>
        <dbReference type="ARBA" id="ARBA00023117"/>
    </source>
</evidence>
<dbReference type="PRINTS" id="PR00503">
    <property type="entry name" value="BROMODOMAIN"/>
</dbReference>
<evidence type="ECO:0000313" key="7">
    <source>
        <dbReference type="Proteomes" id="UP000054560"/>
    </source>
</evidence>
<feature type="compositionally biased region" description="Basic and acidic residues" evidence="3">
    <location>
        <begin position="653"/>
        <end position="665"/>
    </location>
</feature>
<protein>
    <recommendedName>
        <fullName evidence="8">Bromo domain-containing protein</fullName>
    </recommendedName>
</protein>
<dbReference type="SMART" id="SM00297">
    <property type="entry name" value="BROMO"/>
    <property type="match status" value="2"/>
</dbReference>
<dbReference type="STRING" id="667725.A0A0L0G281"/>
<dbReference type="PANTHER" id="PTHR22880">
    <property type="entry name" value="FALZ-RELATED BROMODOMAIN-CONTAINING PROTEINS"/>
    <property type="match status" value="1"/>
</dbReference>
<name>A0A0L0G281_9EUKA</name>
<dbReference type="GO" id="GO:0005634">
    <property type="term" value="C:nucleus"/>
    <property type="evidence" value="ECO:0007669"/>
    <property type="project" value="TreeGrafter"/>
</dbReference>
<feature type="compositionally biased region" description="Low complexity" evidence="3">
    <location>
        <begin position="810"/>
        <end position="825"/>
    </location>
</feature>
<evidence type="ECO:0000256" key="2">
    <source>
        <dbReference type="PROSITE-ProRule" id="PRU00035"/>
    </source>
</evidence>
<feature type="region of interest" description="Disordered" evidence="3">
    <location>
        <begin position="1"/>
        <end position="261"/>
    </location>
</feature>
<feature type="compositionally biased region" description="Low complexity" evidence="3">
    <location>
        <begin position="605"/>
        <end position="616"/>
    </location>
</feature>
<feature type="compositionally biased region" description="Basic and acidic residues" evidence="3">
    <location>
        <begin position="53"/>
        <end position="196"/>
    </location>
</feature>
<keyword evidence="1 2" id="KW-0103">Bromodomain</keyword>
<dbReference type="GO" id="GO:0000785">
    <property type="term" value="C:chromatin"/>
    <property type="evidence" value="ECO:0007669"/>
    <property type="project" value="TreeGrafter"/>
</dbReference>
<feature type="compositionally biased region" description="Basic residues" evidence="3">
    <location>
        <begin position="792"/>
        <end position="807"/>
    </location>
</feature>
<dbReference type="AlphaFoldDB" id="A0A0L0G281"/>
<dbReference type="InterPro" id="IPR038336">
    <property type="entry name" value="NET_sf"/>
</dbReference>
<dbReference type="InterPro" id="IPR001487">
    <property type="entry name" value="Bromodomain"/>
</dbReference>
<dbReference type="eggNOG" id="KOG1474">
    <property type="taxonomic scope" value="Eukaryota"/>
</dbReference>
<dbReference type="OrthoDB" id="784962at2759"/>
<dbReference type="Proteomes" id="UP000054560">
    <property type="component" value="Unassembled WGS sequence"/>
</dbReference>
<dbReference type="PROSITE" id="PS51525">
    <property type="entry name" value="NET"/>
    <property type="match status" value="1"/>
</dbReference>
<dbReference type="GeneID" id="25905002"/>
<feature type="compositionally biased region" description="Basic and acidic residues" evidence="3">
    <location>
        <begin position="1"/>
        <end position="20"/>
    </location>
</feature>
<gene>
    <name evidence="6" type="ORF">SARC_04498</name>
</gene>
<accession>A0A0L0G281</accession>
<feature type="domain" description="Bromo" evidence="4">
    <location>
        <begin position="444"/>
        <end position="516"/>
    </location>
</feature>
<dbReference type="Gene3D" id="1.20.920.10">
    <property type="entry name" value="Bromodomain-like"/>
    <property type="match status" value="2"/>
</dbReference>
<dbReference type="InterPro" id="IPR036427">
    <property type="entry name" value="Bromodomain-like_sf"/>
</dbReference>
<organism evidence="6 7">
    <name type="scientific">Sphaeroforma arctica JP610</name>
    <dbReference type="NCBI Taxonomy" id="667725"/>
    <lineage>
        <taxon>Eukaryota</taxon>
        <taxon>Ichthyosporea</taxon>
        <taxon>Ichthyophonida</taxon>
        <taxon>Sphaeroforma</taxon>
    </lineage>
</organism>
<feature type="region of interest" description="Disordered" evidence="3">
    <location>
        <begin position="390"/>
        <end position="416"/>
    </location>
</feature>
<dbReference type="Pfam" id="PF00439">
    <property type="entry name" value="Bromodomain"/>
    <property type="match status" value="2"/>
</dbReference>
<dbReference type="PROSITE" id="PS00633">
    <property type="entry name" value="BROMODOMAIN_1"/>
    <property type="match status" value="1"/>
</dbReference>
<feature type="region of interest" description="Disordered" evidence="3">
    <location>
        <begin position="542"/>
        <end position="671"/>
    </location>
</feature>
<dbReference type="GO" id="GO:0006355">
    <property type="term" value="P:regulation of DNA-templated transcription"/>
    <property type="evidence" value="ECO:0007669"/>
    <property type="project" value="TreeGrafter"/>
</dbReference>
<dbReference type="InterPro" id="IPR050935">
    <property type="entry name" value="Bromo_chromatin_reader"/>
</dbReference>
<feature type="region of interest" description="Disordered" evidence="3">
    <location>
        <begin position="728"/>
        <end position="832"/>
    </location>
</feature>
<feature type="compositionally biased region" description="Basic and acidic residues" evidence="3">
    <location>
        <begin position="203"/>
        <end position="248"/>
    </location>
</feature>
<dbReference type="Gene3D" id="1.20.1270.220">
    <property type="match status" value="1"/>
</dbReference>
<proteinExistence type="predicted"/>
<evidence type="ECO:0000259" key="4">
    <source>
        <dbReference type="PROSITE" id="PS50014"/>
    </source>
</evidence>
<evidence type="ECO:0008006" key="8">
    <source>
        <dbReference type="Google" id="ProtNLM"/>
    </source>
</evidence>
<keyword evidence="7" id="KW-1185">Reference proteome</keyword>
<feature type="domain" description="NET" evidence="5">
    <location>
        <begin position="648"/>
        <end position="729"/>
    </location>
</feature>
<feature type="compositionally biased region" description="Basic residues" evidence="3">
    <location>
        <begin position="392"/>
        <end position="408"/>
    </location>
</feature>
<feature type="compositionally biased region" description="Low complexity" evidence="3">
    <location>
        <begin position="759"/>
        <end position="776"/>
    </location>
</feature>
<dbReference type="GO" id="GO:0006338">
    <property type="term" value="P:chromatin remodeling"/>
    <property type="evidence" value="ECO:0007669"/>
    <property type="project" value="TreeGrafter"/>
</dbReference>
<dbReference type="PROSITE" id="PS50014">
    <property type="entry name" value="BROMODOMAIN_2"/>
    <property type="match status" value="2"/>
</dbReference>
<feature type="compositionally biased region" description="Low complexity" evidence="3">
    <location>
        <begin position="544"/>
        <end position="586"/>
    </location>
</feature>